<gene>
    <name evidence="7" type="ORF">CARUB_v10024792mg</name>
</gene>
<dbReference type="Gene3D" id="3.30.40.10">
    <property type="entry name" value="Zinc/RING finger domain, C3HC4 (zinc finger)"/>
    <property type="match status" value="1"/>
</dbReference>
<evidence type="ECO:0000256" key="2">
    <source>
        <dbReference type="ARBA" id="ARBA00022771"/>
    </source>
</evidence>
<dbReference type="GO" id="GO:0005634">
    <property type="term" value="C:nucleus"/>
    <property type="evidence" value="ECO:0007669"/>
    <property type="project" value="TreeGrafter"/>
</dbReference>
<keyword evidence="2 4" id="KW-0863">Zinc-finger</keyword>
<dbReference type="UniPathway" id="UPA00143"/>
<organism evidence="7 8">
    <name type="scientific">Capsella rubella</name>
    <dbReference type="NCBI Taxonomy" id="81985"/>
    <lineage>
        <taxon>Eukaryota</taxon>
        <taxon>Viridiplantae</taxon>
        <taxon>Streptophyta</taxon>
        <taxon>Embryophyta</taxon>
        <taxon>Tracheophyta</taxon>
        <taxon>Spermatophyta</taxon>
        <taxon>Magnoliopsida</taxon>
        <taxon>eudicotyledons</taxon>
        <taxon>Gunneridae</taxon>
        <taxon>Pentapetalae</taxon>
        <taxon>rosids</taxon>
        <taxon>malvids</taxon>
        <taxon>Brassicales</taxon>
        <taxon>Brassicaceae</taxon>
        <taxon>Camelineae</taxon>
        <taxon>Capsella</taxon>
    </lineage>
</organism>
<dbReference type="Proteomes" id="UP000029121">
    <property type="component" value="Unassembled WGS sequence"/>
</dbReference>
<dbReference type="PANTHER" id="PTHR45931">
    <property type="entry name" value="SI:CH211-59O9.10"/>
    <property type="match status" value="1"/>
</dbReference>
<reference evidence="8" key="1">
    <citation type="journal article" date="2013" name="Nat. Genet.">
        <title>The Capsella rubella genome and the genomic consequences of rapid mating system evolution.</title>
        <authorList>
            <person name="Slotte T."/>
            <person name="Hazzouri K.M."/>
            <person name="Agren J.A."/>
            <person name="Koenig D."/>
            <person name="Maumus F."/>
            <person name="Guo Y.L."/>
            <person name="Steige K."/>
            <person name="Platts A.E."/>
            <person name="Escobar J.S."/>
            <person name="Newman L.K."/>
            <person name="Wang W."/>
            <person name="Mandakova T."/>
            <person name="Vello E."/>
            <person name="Smith L.M."/>
            <person name="Henz S.R."/>
            <person name="Steffen J."/>
            <person name="Takuno S."/>
            <person name="Brandvain Y."/>
            <person name="Coop G."/>
            <person name="Andolfatto P."/>
            <person name="Hu T.T."/>
            <person name="Blanchette M."/>
            <person name="Clark R.M."/>
            <person name="Quesneville H."/>
            <person name="Nordborg M."/>
            <person name="Gaut B.S."/>
            <person name="Lysak M.A."/>
            <person name="Jenkins J."/>
            <person name="Grimwood J."/>
            <person name="Chapman J."/>
            <person name="Prochnik S."/>
            <person name="Shu S."/>
            <person name="Rokhsar D."/>
            <person name="Schmutz J."/>
            <person name="Weigel D."/>
            <person name="Wright S.I."/>
        </authorList>
    </citation>
    <scope>NUCLEOTIDE SEQUENCE [LARGE SCALE GENOMIC DNA]</scope>
    <source>
        <strain evidence="8">cv. Monte Gargano</strain>
    </source>
</reference>
<dbReference type="GO" id="GO:0006511">
    <property type="term" value="P:ubiquitin-dependent protein catabolic process"/>
    <property type="evidence" value="ECO:0007669"/>
    <property type="project" value="TreeGrafter"/>
</dbReference>
<sequence>MESGDVKIDIHINTEPLWETYSTLPFFTLSIGSIFSTVCINLSRRFKRFVIDKSDFVTDKSNVVTDKSEFVIDKSDRTITCTGFYPAPPPPTPQICLNLLDHEFSAFHIIPLINSRLHDLPSSIHIANAIEARAALSVGLLQPVFMTVDVVFTKKVVSVSPGSCLANEENESTCSICLEDFCNGDDNSEWDIRELSHCSHRFHEACIRKWLMRCRSCPICRRAVQRKSH</sequence>
<proteinExistence type="predicted"/>
<evidence type="ECO:0000256" key="4">
    <source>
        <dbReference type="PROSITE-ProRule" id="PRU00175"/>
    </source>
</evidence>
<dbReference type="SMART" id="SM00184">
    <property type="entry name" value="RING"/>
    <property type="match status" value="1"/>
</dbReference>
<evidence type="ECO:0000259" key="6">
    <source>
        <dbReference type="PROSITE" id="PS50089"/>
    </source>
</evidence>
<dbReference type="PROSITE" id="PS50089">
    <property type="entry name" value="ZF_RING_2"/>
    <property type="match status" value="1"/>
</dbReference>
<dbReference type="PANTHER" id="PTHR45931:SF16">
    <property type="entry name" value="RING_U-BOX SUPERFAMILY PROTEIN"/>
    <property type="match status" value="1"/>
</dbReference>
<keyword evidence="3" id="KW-0862">Zinc</keyword>
<feature type="transmembrane region" description="Helical" evidence="5">
    <location>
        <begin position="24"/>
        <end position="43"/>
    </location>
</feature>
<keyword evidence="5" id="KW-1133">Transmembrane helix</keyword>
<keyword evidence="5" id="KW-0472">Membrane</keyword>
<evidence type="ECO:0000256" key="5">
    <source>
        <dbReference type="SAM" id="Phobius"/>
    </source>
</evidence>
<dbReference type="InterPro" id="IPR051834">
    <property type="entry name" value="RING_finger_E3_ligase"/>
</dbReference>
<name>R0HFY7_9BRAS</name>
<dbReference type="GO" id="GO:0061630">
    <property type="term" value="F:ubiquitin protein ligase activity"/>
    <property type="evidence" value="ECO:0007669"/>
    <property type="project" value="TreeGrafter"/>
</dbReference>
<dbReference type="InterPro" id="IPR013083">
    <property type="entry name" value="Znf_RING/FYVE/PHD"/>
</dbReference>
<accession>R0HFY7</accession>
<protein>
    <recommendedName>
        <fullName evidence="6">RING-type domain-containing protein</fullName>
    </recommendedName>
</protein>
<evidence type="ECO:0000256" key="3">
    <source>
        <dbReference type="ARBA" id="ARBA00022833"/>
    </source>
</evidence>
<keyword evidence="5" id="KW-0812">Transmembrane</keyword>
<keyword evidence="8" id="KW-1185">Reference proteome</keyword>
<dbReference type="GO" id="GO:0016567">
    <property type="term" value="P:protein ubiquitination"/>
    <property type="evidence" value="ECO:0007669"/>
    <property type="project" value="UniProtKB-UniPathway"/>
</dbReference>
<dbReference type="Pfam" id="PF13639">
    <property type="entry name" value="zf-RING_2"/>
    <property type="match status" value="1"/>
</dbReference>
<dbReference type="SUPFAM" id="SSF57850">
    <property type="entry name" value="RING/U-box"/>
    <property type="match status" value="1"/>
</dbReference>
<evidence type="ECO:0000256" key="1">
    <source>
        <dbReference type="ARBA" id="ARBA00022723"/>
    </source>
</evidence>
<dbReference type="AlphaFoldDB" id="R0HFY7"/>
<evidence type="ECO:0000313" key="7">
    <source>
        <dbReference type="EMBL" id="EOA28574.1"/>
    </source>
</evidence>
<dbReference type="GO" id="GO:0008270">
    <property type="term" value="F:zinc ion binding"/>
    <property type="evidence" value="ECO:0007669"/>
    <property type="project" value="UniProtKB-KW"/>
</dbReference>
<dbReference type="EMBL" id="KB870808">
    <property type="protein sequence ID" value="EOA28574.1"/>
    <property type="molecule type" value="Genomic_DNA"/>
</dbReference>
<dbReference type="eggNOG" id="KOG0800">
    <property type="taxonomic scope" value="Eukaryota"/>
</dbReference>
<keyword evidence="1" id="KW-0479">Metal-binding</keyword>
<dbReference type="InterPro" id="IPR001841">
    <property type="entry name" value="Znf_RING"/>
</dbReference>
<feature type="domain" description="RING-type" evidence="6">
    <location>
        <begin position="174"/>
        <end position="221"/>
    </location>
</feature>
<evidence type="ECO:0000313" key="8">
    <source>
        <dbReference type="Proteomes" id="UP000029121"/>
    </source>
</evidence>